<dbReference type="Ensembl" id="ENSSHAT00000042650.1">
    <property type="protein sequence ID" value="ENSSHAP00000025374.1"/>
    <property type="gene ID" value="ENSSHAG00000028547.1"/>
</dbReference>
<evidence type="ECO:0000256" key="1">
    <source>
        <dbReference type="ARBA" id="ARBA00004613"/>
    </source>
</evidence>
<dbReference type="InterPro" id="IPR016054">
    <property type="entry name" value="LY6_UPA_recep-like"/>
</dbReference>
<reference evidence="8" key="2">
    <citation type="submission" date="2025-08" db="UniProtKB">
        <authorList>
            <consortium name="Ensembl"/>
        </authorList>
    </citation>
    <scope>IDENTIFICATION</scope>
</reference>
<evidence type="ECO:0000256" key="3">
    <source>
        <dbReference type="ARBA" id="ARBA00022525"/>
    </source>
</evidence>
<dbReference type="GO" id="GO:0005576">
    <property type="term" value="C:extracellular region"/>
    <property type="evidence" value="ECO:0007669"/>
    <property type="project" value="UniProtKB-SubCell"/>
</dbReference>
<organism evidence="8 9">
    <name type="scientific">Sarcophilus harrisii</name>
    <name type="common">Tasmanian devil</name>
    <name type="synonym">Sarcophilus laniarius</name>
    <dbReference type="NCBI Taxonomy" id="9305"/>
    <lineage>
        <taxon>Eukaryota</taxon>
        <taxon>Metazoa</taxon>
        <taxon>Chordata</taxon>
        <taxon>Craniata</taxon>
        <taxon>Vertebrata</taxon>
        <taxon>Euteleostomi</taxon>
        <taxon>Mammalia</taxon>
        <taxon>Metatheria</taxon>
        <taxon>Dasyuromorphia</taxon>
        <taxon>Dasyuridae</taxon>
        <taxon>Sarcophilus</taxon>
    </lineage>
</organism>
<dbReference type="Pfam" id="PF00021">
    <property type="entry name" value="UPAR_LY6"/>
    <property type="match status" value="1"/>
</dbReference>
<gene>
    <name evidence="8" type="primary">PINLYP</name>
</gene>
<dbReference type="OrthoDB" id="9907178at2759"/>
<dbReference type="RefSeq" id="XP_031817542.1">
    <property type="nucleotide sequence ID" value="XM_031961682.1"/>
</dbReference>
<evidence type="ECO:0000313" key="9">
    <source>
        <dbReference type="Proteomes" id="UP000007648"/>
    </source>
</evidence>
<keyword evidence="4" id="KW-1015">Disulfide bond</keyword>
<evidence type="ECO:0000313" key="8">
    <source>
        <dbReference type="Ensembl" id="ENSSHAP00000025374.1"/>
    </source>
</evidence>
<dbReference type="CDD" id="cd23572">
    <property type="entry name" value="TFP_LU_ECD_PINLYP_rpt2"/>
    <property type="match status" value="1"/>
</dbReference>
<proteinExistence type="inferred from homology"/>
<evidence type="ECO:0000259" key="6">
    <source>
        <dbReference type="Pfam" id="PF00021"/>
    </source>
</evidence>
<evidence type="ECO:0000259" key="7">
    <source>
        <dbReference type="Pfam" id="PF02988"/>
    </source>
</evidence>
<dbReference type="KEGG" id="shr:100918985"/>
<evidence type="ECO:0000256" key="4">
    <source>
        <dbReference type="ARBA" id="ARBA00023157"/>
    </source>
</evidence>
<comment type="subcellular location">
    <subcellularLocation>
        <location evidence="1">Secreted</location>
    </subcellularLocation>
</comment>
<dbReference type="AlphaFoldDB" id="A0A7N4NMH1"/>
<reference evidence="8 9" key="1">
    <citation type="journal article" date="2011" name="Proc. Natl. Acad. Sci. U.S.A.">
        <title>Genetic diversity and population structure of the endangered marsupial Sarcophilus harrisii (Tasmanian devil).</title>
        <authorList>
            <person name="Miller W."/>
            <person name="Hayes V.M."/>
            <person name="Ratan A."/>
            <person name="Petersen D.C."/>
            <person name="Wittekindt N.E."/>
            <person name="Miller J."/>
            <person name="Walenz B."/>
            <person name="Knight J."/>
            <person name="Qi J."/>
            <person name="Zhao F."/>
            <person name="Wang Q."/>
            <person name="Bedoya-Reina O.C."/>
            <person name="Katiyar N."/>
            <person name="Tomsho L.P."/>
            <person name="Kasson L.M."/>
            <person name="Hardie R.A."/>
            <person name="Woodbridge P."/>
            <person name="Tindall E.A."/>
            <person name="Bertelsen M.F."/>
            <person name="Dixon D."/>
            <person name="Pyecroft S."/>
            <person name="Helgen K.M."/>
            <person name="Lesk A.M."/>
            <person name="Pringle T.H."/>
            <person name="Patterson N."/>
            <person name="Zhang Y."/>
            <person name="Kreiss A."/>
            <person name="Woods G.M."/>
            <person name="Jones M.E."/>
            <person name="Schuster S.C."/>
        </authorList>
    </citation>
    <scope>NUCLEOTIDE SEQUENCE [LARGE SCALE GENOMIC DNA]</scope>
</reference>
<reference evidence="8" key="3">
    <citation type="submission" date="2025-09" db="UniProtKB">
        <authorList>
            <consortium name="Ensembl"/>
        </authorList>
    </citation>
    <scope>IDENTIFICATION</scope>
</reference>
<feature type="domain" description="Phospholipase A2 inhibitor N-terminal" evidence="7">
    <location>
        <begin position="28"/>
        <end position="108"/>
    </location>
</feature>
<dbReference type="InterPro" id="IPR050918">
    <property type="entry name" value="CNF-like_PLA2_Inhibitor"/>
</dbReference>
<evidence type="ECO:0000256" key="2">
    <source>
        <dbReference type="ARBA" id="ARBA00006570"/>
    </source>
</evidence>
<comment type="similarity">
    <text evidence="2">Belongs to the CNF-like-inhibitor family.</text>
</comment>
<dbReference type="Pfam" id="PF02988">
    <property type="entry name" value="PLA2_inh"/>
    <property type="match status" value="1"/>
</dbReference>
<accession>A0A7N4NMH1</accession>
<dbReference type="GeneID" id="100918985"/>
<feature type="chain" id="PRO_5029520769" evidence="5">
    <location>
        <begin position="27"/>
        <end position="220"/>
    </location>
</feature>
<dbReference type="PANTHER" id="PTHR20914">
    <property type="entry name" value="LY6/PLAUR DOMAIN-CONTAINING PROTEIN 8"/>
    <property type="match status" value="1"/>
</dbReference>
<sequence length="220" mass="23628">MMMTRRPQLGLLTLTLLCTLFSLAQSLSCEVCKDSGPSCAGKLKLCEPEKDACVTVVGLSTTGNRVSVDTSKSCMKYKDCYSGFISTTLGHGDHMVSNSFCCQEDGCNKGRIPTPEDNSTLNGLRCPSCKAAFQETCSGDQAVQCVGHETQCIYFSGIVQTGIINTRFATRGCATSSACHIQVGARVPSVTYTYELRRADCVPAPRPPGRAERRSAGWVP</sequence>
<dbReference type="CTD" id="390940"/>
<dbReference type="Gene3D" id="2.10.60.10">
    <property type="entry name" value="CD59"/>
    <property type="match status" value="2"/>
</dbReference>
<dbReference type="Proteomes" id="UP000007648">
    <property type="component" value="Unassembled WGS sequence"/>
</dbReference>
<dbReference type="GeneTree" id="ENSGT00730000111229"/>
<dbReference type="CDD" id="cd23571">
    <property type="entry name" value="TFP_LU_ECD_PINLYP_rpt1"/>
    <property type="match status" value="1"/>
</dbReference>
<protein>
    <submittedName>
        <fullName evidence="8">Phospholipase A2 inhibitor and LY6/PLAUR domain containing</fullName>
    </submittedName>
</protein>
<keyword evidence="3" id="KW-0964">Secreted</keyword>
<dbReference type="FunCoup" id="A0A7N4NMH1">
    <property type="interactions" value="1"/>
</dbReference>
<dbReference type="PANTHER" id="PTHR20914:SF25">
    <property type="entry name" value="PHOSPHOLIPASE A2 INHIBITOR AND LY6_PLAUR DOMAIN-CONTAINING PROTEIN"/>
    <property type="match status" value="1"/>
</dbReference>
<keyword evidence="5" id="KW-0732">Signal</keyword>
<feature type="signal peptide" evidence="5">
    <location>
        <begin position="1"/>
        <end position="26"/>
    </location>
</feature>
<dbReference type="SUPFAM" id="SSF57302">
    <property type="entry name" value="Snake toxin-like"/>
    <property type="match status" value="2"/>
</dbReference>
<dbReference type="InterPro" id="IPR045860">
    <property type="entry name" value="Snake_toxin-like_sf"/>
</dbReference>
<keyword evidence="9" id="KW-1185">Reference proteome</keyword>
<dbReference type="InterPro" id="IPR004126">
    <property type="entry name" value="PLipase_A2_inh_N"/>
</dbReference>
<evidence type="ECO:0000256" key="5">
    <source>
        <dbReference type="SAM" id="SignalP"/>
    </source>
</evidence>
<feature type="domain" description="UPAR/Ly6" evidence="6">
    <location>
        <begin position="122"/>
        <end position="181"/>
    </location>
</feature>
<dbReference type="InParanoid" id="A0A7N4NMH1"/>
<dbReference type="GO" id="GO:0098552">
    <property type="term" value="C:side of membrane"/>
    <property type="evidence" value="ECO:0007669"/>
    <property type="project" value="UniProtKB-KW"/>
</dbReference>
<name>A0A7N4NMH1_SARHA</name>